<evidence type="ECO:0000256" key="1">
    <source>
        <dbReference type="SAM" id="MobiDB-lite"/>
    </source>
</evidence>
<proteinExistence type="predicted"/>
<organism evidence="2 3">
    <name type="scientific">Zasmidium cellare</name>
    <name type="common">Wine cellar mold</name>
    <name type="synonym">Racodium cellare</name>
    <dbReference type="NCBI Taxonomy" id="395010"/>
    <lineage>
        <taxon>Eukaryota</taxon>
        <taxon>Fungi</taxon>
        <taxon>Dikarya</taxon>
        <taxon>Ascomycota</taxon>
        <taxon>Pezizomycotina</taxon>
        <taxon>Dothideomycetes</taxon>
        <taxon>Dothideomycetidae</taxon>
        <taxon>Mycosphaerellales</taxon>
        <taxon>Mycosphaerellaceae</taxon>
        <taxon>Zasmidium</taxon>
    </lineage>
</organism>
<sequence>MSVDIVAAVKLEMWRENRKNAMRRLEEAKEYSAPVLSLEASTKERGRREARNESTRGRIAELEQAISATKKDSSMLKQAQRNLERAGNDPAERENGIRIRKAFLKGVNRTTAFATDDELDGLENLQRNGYQGPYRMRPNELCPLEHMQKVLGGGPQKISWTPAELFERAEDLFLQAESAQRLEEQNQMLTTINTGYERDFTNLKEVMLPAIPGFLGSESIVGDESLRSHLAQAFLGQRFGDDLNRPHLDHFDFKIVMFERSEIKAITIDANTTRCMFIHASASQSLIPLAKMIEAVQCADRYDMTTDSKHWIICTLRVMVERVTSRQGQVDDAHCQSHVCLRLVDLILRHAAPITRMELSKQLEQIDTHLQPEQSQDPVIIALNRWLNSVVNDPTKGLKFSQVMQRVGESFNAIAAARQTLMASKEGAVLFDTSSQTTLIVICPWNLVKHEYKFGTRADVFSFQKQYCLDIPPFSAKDTQHVFAAWAERVYGGWEREPVEVYVPWSLRQRNKGNGGGAPASGAQ</sequence>
<name>A0ABR0E6E0_ZASCE</name>
<reference evidence="2 3" key="1">
    <citation type="journal article" date="2023" name="G3 (Bethesda)">
        <title>A chromosome-level genome assembly of Zasmidium syzygii isolated from banana leaves.</title>
        <authorList>
            <person name="van Westerhoven A.C."/>
            <person name="Mehrabi R."/>
            <person name="Talebi R."/>
            <person name="Steentjes M.B.F."/>
            <person name="Corcolon B."/>
            <person name="Chong P.A."/>
            <person name="Kema G.H.J."/>
            <person name="Seidl M.F."/>
        </authorList>
    </citation>
    <scope>NUCLEOTIDE SEQUENCE [LARGE SCALE GENOMIC DNA]</scope>
    <source>
        <strain evidence="2 3">P124</strain>
    </source>
</reference>
<comment type="caution">
    <text evidence="2">The sequence shown here is derived from an EMBL/GenBank/DDBJ whole genome shotgun (WGS) entry which is preliminary data.</text>
</comment>
<keyword evidence="3" id="KW-1185">Reference proteome</keyword>
<protein>
    <submittedName>
        <fullName evidence="2">Uncharacterized protein</fullName>
    </submittedName>
</protein>
<dbReference type="Proteomes" id="UP001305779">
    <property type="component" value="Unassembled WGS sequence"/>
</dbReference>
<evidence type="ECO:0000313" key="3">
    <source>
        <dbReference type="Proteomes" id="UP001305779"/>
    </source>
</evidence>
<gene>
    <name evidence="2" type="ORF">PRZ48_011338</name>
</gene>
<feature type="region of interest" description="Disordered" evidence="1">
    <location>
        <begin position="69"/>
        <end position="94"/>
    </location>
</feature>
<feature type="compositionally biased region" description="Basic and acidic residues" evidence="1">
    <location>
        <begin position="82"/>
        <end position="94"/>
    </location>
</feature>
<dbReference type="EMBL" id="JAXOVC010000009">
    <property type="protein sequence ID" value="KAK4496889.1"/>
    <property type="molecule type" value="Genomic_DNA"/>
</dbReference>
<evidence type="ECO:0000313" key="2">
    <source>
        <dbReference type="EMBL" id="KAK4496889.1"/>
    </source>
</evidence>
<accession>A0ABR0E6E0</accession>